<dbReference type="GO" id="GO:0005840">
    <property type="term" value="C:ribosome"/>
    <property type="evidence" value="ECO:0007669"/>
    <property type="project" value="UniProtKB-KW"/>
</dbReference>
<dbReference type="PRINTS" id="PR00881">
    <property type="entry name" value="L7ARS6FAMILY"/>
</dbReference>
<evidence type="ECO:0000256" key="7">
    <source>
        <dbReference type="ARBA" id="ARBA00022980"/>
    </source>
</evidence>
<evidence type="ECO:0000256" key="8">
    <source>
        <dbReference type="ARBA" id="ARBA00023274"/>
    </source>
</evidence>
<sequence>MNAVSKPSYVKFEVPQELADKVLEAVKKAKDSGKIKKGTNETTKAVERSQAKLVVIAEDVQPEEIVAHLPLLCEEKKIPYVYVPSKKSLGEACGLQVAAASVALMDPGEAKDLVDEIVKRVNEIKGKSS</sequence>
<reference evidence="13 14" key="1">
    <citation type="submission" date="2015-12" db="EMBL/GenBank/DDBJ databases">
        <title>A stable core within a dynamic pangenome in Sulfolobus acidocaldarius.</title>
        <authorList>
            <person name="Anderson R."/>
            <person name="Kouris A."/>
            <person name="Seward C."/>
            <person name="Campbell K."/>
            <person name="Whitaker R."/>
        </authorList>
    </citation>
    <scope>NUCLEOTIDE SEQUENCE [LARGE SCALE GENOMIC DNA]</scope>
    <source>
        <strain evidence="11 14">GG12-C01-09</strain>
        <strain evidence="12 13">NG05B_CO5_07</strain>
    </source>
</reference>
<evidence type="ECO:0000256" key="4">
    <source>
        <dbReference type="ARBA" id="ARBA00022694"/>
    </source>
</evidence>
<evidence type="ECO:0000256" key="9">
    <source>
        <dbReference type="HAMAP-Rule" id="MF_00326"/>
    </source>
</evidence>
<dbReference type="GO" id="GO:0042254">
    <property type="term" value="P:ribosome biogenesis"/>
    <property type="evidence" value="ECO:0007669"/>
    <property type="project" value="InterPro"/>
</dbReference>
<dbReference type="HAMAP" id="MF_00326">
    <property type="entry name" value="Ribosomal_eL8"/>
    <property type="match status" value="1"/>
</dbReference>
<keyword evidence="4 9" id="KW-0819">tRNA processing</keyword>
<dbReference type="GO" id="GO:0004526">
    <property type="term" value="F:ribonuclease P activity"/>
    <property type="evidence" value="ECO:0007669"/>
    <property type="project" value="UniProtKB-UniRule"/>
</dbReference>
<comment type="subunit">
    <text evidence="9">Part of the 50S ribosomal subunit. Probably part of the RNase P complex.</text>
</comment>
<evidence type="ECO:0000256" key="1">
    <source>
        <dbReference type="ARBA" id="ARBA00004496"/>
    </source>
</evidence>
<dbReference type="Proteomes" id="UP000065473">
    <property type="component" value="Chromosome"/>
</dbReference>
<evidence type="ECO:0000313" key="14">
    <source>
        <dbReference type="Proteomes" id="UP000065473"/>
    </source>
</evidence>
<dbReference type="Proteomes" id="UP000060043">
    <property type="component" value="Chromosome"/>
</dbReference>
<dbReference type="InterPro" id="IPR004037">
    <property type="entry name" value="Ribosomal_eL8-like_CS"/>
</dbReference>
<dbReference type="AlphaFoldDB" id="A0A0U3FRC7"/>
<protein>
    <recommendedName>
        <fullName evidence="9">Large ribosomal subunit protein eL8</fullName>
    </recommendedName>
</protein>
<dbReference type="InterPro" id="IPR018492">
    <property type="entry name" value="Ribosomal_eL8/Nhp2"/>
</dbReference>
<dbReference type="GO" id="GO:0019843">
    <property type="term" value="F:rRNA binding"/>
    <property type="evidence" value="ECO:0007669"/>
    <property type="project" value="UniProtKB-KW"/>
</dbReference>
<dbReference type="InterPro" id="IPR029064">
    <property type="entry name" value="Ribosomal_eL30-like_sf"/>
</dbReference>
<dbReference type="Gene3D" id="3.30.1330.30">
    <property type="match status" value="1"/>
</dbReference>
<evidence type="ECO:0000256" key="6">
    <source>
        <dbReference type="ARBA" id="ARBA00022884"/>
    </source>
</evidence>
<keyword evidence="3 9" id="KW-0963">Cytoplasm</keyword>
<dbReference type="EMBL" id="CP013694">
    <property type="protein sequence ID" value="ALU30318.1"/>
    <property type="molecule type" value="Genomic_DNA"/>
</dbReference>
<dbReference type="FunFam" id="3.30.1330.30:FF:000020">
    <property type="entry name" value="50S ribosomal protein L7Ae"/>
    <property type="match status" value="1"/>
</dbReference>
<dbReference type="GO" id="GO:0005737">
    <property type="term" value="C:cytoplasm"/>
    <property type="evidence" value="ECO:0007669"/>
    <property type="project" value="UniProtKB-SubCell"/>
</dbReference>
<name>A0A0U3FRC7_9CREN</name>
<evidence type="ECO:0000256" key="2">
    <source>
        <dbReference type="ARBA" id="ARBA00007337"/>
    </source>
</evidence>
<comment type="subcellular location">
    <subcellularLocation>
        <location evidence="1 9">Cytoplasm</location>
    </subcellularLocation>
</comment>
<dbReference type="SUPFAM" id="SSF55315">
    <property type="entry name" value="L30e-like"/>
    <property type="match status" value="1"/>
</dbReference>
<gene>
    <name evidence="9 11" type="primary">rpl7ae</name>
    <name evidence="11" type="ORF">ATY89_10450</name>
    <name evidence="12" type="ORF">ATZ20_02005</name>
</gene>
<comment type="similarity">
    <text evidence="2 9">Belongs to the eukaryotic ribosomal protein eL8 family.</text>
</comment>
<dbReference type="PRINTS" id="PR00884">
    <property type="entry name" value="RIBOSOMALHS6"/>
</dbReference>
<dbReference type="Pfam" id="PF01248">
    <property type="entry name" value="Ribosomal_L7Ae"/>
    <property type="match status" value="1"/>
</dbReference>
<dbReference type="PROSITE" id="PS01082">
    <property type="entry name" value="RIBOSOMAL_L7AE"/>
    <property type="match status" value="1"/>
</dbReference>
<dbReference type="PaxDb" id="1435377-SUSAZ_07235"/>
<feature type="domain" description="Ribosomal protein eL8/eL30/eS12/Gadd45" evidence="10">
    <location>
        <begin position="20"/>
        <end position="113"/>
    </location>
</feature>
<dbReference type="NCBIfam" id="TIGR03677">
    <property type="entry name" value="eL8_ribo"/>
    <property type="match status" value="1"/>
</dbReference>
<keyword evidence="5 9" id="KW-0699">rRNA-binding</keyword>
<evidence type="ECO:0000256" key="3">
    <source>
        <dbReference type="ARBA" id="ARBA00022490"/>
    </source>
</evidence>
<evidence type="ECO:0000256" key="5">
    <source>
        <dbReference type="ARBA" id="ARBA00022730"/>
    </source>
</evidence>
<proteinExistence type="inferred from homology"/>
<dbReference type="PANTHER" id="PTHR23105">
    <property type="entry name" value="RIBOSOMAL PROTEIN L7AE FAMILY MEMBER"/>
    <property type="match status" value="1"/>
</dbReference>
<dbReference type="InterPro" id="IPR004038">
    <property type="entry name" value="Ribosomal_eL8/eL30/eS12/Gad45"/>
</dbReference>
<organism evidence="11 14">
    <name type="scientific">Sulfolobus acidocaldarius</name>
    <dbReference type="NCBI Taxonomy" id="2285"/>
    <lineage>
        <taxon>Archaea</taxon>
        <taxon>Thermoproteota</taxon>
        <taxon>Thermoprotei</taxon>
        <taxon>Sulfolobales</taxon>
        <taxon>Sulfolobaceae</taxon>
        <taxon>Sulfolobus</taxon>
    </lineage>
</organism>
<dbReference type="InterPro" id="IPR022481">
    <property type="entry name" value="Ribosomal_eL8_arc"/>
</dbReference>
<keyword evidence="7 9" id="KW-0689">Ribosomal protein</keyword>
<dbReference type="GO" id="GO:1990904">
    <property type="term" value="C:ribonucleoprotein complex"/>
    <property type="evidence" value="ECO:0007669"/>
    <property type="project" value="UniProtKB-KW"/>
</dbReference>
<keyword evidence="8 9" id="KW-0687">Ribonucleoprotein</keyword>
<evidence type="ECO:0000313" key="13">
    <source>
        <dbReference type="Proteomes" id="UP000060043"/>
    </source>
</evidence>
<comment type="function">
    <text evidence="9">Multifunctional RNA-binding protein that recognizes the K-turn motif in ribosomal RNA, the RNA component of RNase P, box H/ACA, box C/D and box C'/D' sRNAs.</text>
</comment>
<accession>A0A0U3FRC7</accession>
<dbReference type="GO" id="GO:0006412">
    <property type="term" value="P:translation"/>
    <property type="evidence" value="ECO:0007669"/>
    <property type="project" value="UniProtKB-UniRule"/>
</dbReference>
<keyword evidence="6 9" id="KW-0694">RNA-binding</keyword>
<evidence type="ECO:0000313" key="11">
    <source>
        <dbReference type="EMBL" id="ALU30318.1"/>
    </source>
</evidence>
<dbReference type="GO" id="GO:0001682">
    <property type="term" value="P:tRNA 5'-leader removal"/>
    <property type="evidence" value="ECO:0007669"/>
    <property type="project" value="UniProtKB-UniRule"/>
</dbReference>
<dbReference type="InterPro" id="IPR050257">
    <property type="entry name" value="eL8/uL1-like"/>
</dbReference>
<dbReference type="GO" id="GO:0003735">
    <property type="term" value="F:structural constituent of ribosome"/>
    <property type="evidence" value="ECO:0007669"/>
    <property type="project" value="InterPro"/>
</dbReference>
<dbReference type="STRING" id="1435377.SUSAZ_07235"/>
<dbReference type="EMBL" id="CP013695">
    <property type="protein sequence ID" value="ALU31036.1"/>
    <property type="molecule type" value="Genomic_DNA"/>
</dbReference>
<evidence type="ECO:0000313" key="12">
    <source>
        <dbReference type="EMBL" id="ALU31036.1"/>
    </source>
</evidence>
<evidence type="ECO:0000259" key="10">
    <source>
        <dbReference type="Pfam" id="PF01248"/>
    </source>
</evidence>